<reference evidence="1 2" key="1">
    <citation type="submission" date="2015-01" db="EMBL/GenBank/DDBJ databases">
        <title>Evolution of Trichinella species and genotypes.</title>
        <authorList>
            <person name="Korhonen P.K."/>
            <person name="Edoardo P."/>
            <person name="Giuseppe L.R."/>
            <person name="Gasser R.B."/>
        </authorList>
    </citation>
    <scope>NUCLEOTIDE SEQUENCE [LARGE SCALE GENOMIC DNA]</scope>
    <source>
        <strain evidence="1">ISS13</strain>
    </source>
</reference>
<evidence type="ECO:0000313" key="1">
    <source>
        <dbReference type="EMBL" id="KRY66728.1"/>
    </source>
</evidence>
<accession>A0A0V1DZD9</accession>
<organism evidence="1 2">
    <name type="scientific">Trichinella pseudospiralis</name>
    <name type="common">Parasitic roundworm</name>
    <dbReference type="NCBI Taxonomy" id="6337"/>
    <lineage>
        <taxon>Eukaryota</taxon>
        <taxon>Metazoa</taxon>
        <taxon>Ecdysozoa</taxon>
        <taxon>Nematoda</taxon>
        <taxon>Enoplea</taxon>
        <taxon>Dorylaimia</taxon>
        <taxon>Trichinellida</taxon>
        <taxon>Trichinellidae</taxon>
        <taxon>Trichinella</taxon>
    </lineage>
</organism>
<comment type="caution">
    <text evidence="1">The sequence shown here is derived from an EMBL/GenBank/DDBJ whole genome shotgun (WGS) entry which is preliminary data.</text>
</comment>
<proteinExistence type="predicted"/>
<name>A0A0V1DZD9_TRIPS</name>
<dbReference type="Proteomes" id="UP000054632">
    <property type="component" value="Unassembled WGS sequence"/>
</dbReference>
<protein>
    <submittedName>
        <fullName evidence="1">Uncharacterized protein</fullName>
    </submittedName>
</protein>
<dbReference type="EMBL" id="JYDR01000159">
    <property type="protein sequence ID" value="KRY66728.1"/>
    <property type="molecule type" value="Genomic_DNA"/>
</dbReference>
<sequence>MKLAIGSIVSGRDLLSYLLDMTQNRADVNKVHKALKLSILYVTDVSGANGHSVAKEYRLRLVEAVAIAIVKVQSSAAEGYLLSAEYFEIQTW</sequence>
<gene>
    <name evidence="1" type="ORF">T4A_9981</name>
</gene>
<dbReference type="AlphaFoldDB" id="A0A0V1DZD9"/>
<evidence type="ECO:0000313" key="2">
    <source>
        <dbReference type="Proteomes" id="UP000054632"/>
    </source>
</evidence>